<reference evidence="1 2" key="1">
    <citation type="submission" date="2015-04" db="EMBL/GenBank/DDBJ databases">
        <title>Comparative genomics of rhizobia nodulating Arachis hypogaea in China.</title>
        <authorList>
            <person name="Li Y."/>
        </authorList>
    </citation>
    <scope>NUCLEOTIDE SEQUENCE [LARGE SCALE GENOMIC DNA]</scope>
    <source>
        <strain evidence="1 2">CCBAU 51757</strain>
    </source>
</reference>
<dbReference type="InterPro" id="IPR027417">
    <property type="entry name" value="P-loop_NTPase"/>
</dbReference>
<accession>A0A4Q0RSP6</accession>
<dbReference type="Pfam" id="PF13671">
    <property type="entry name" value="AAA_33"/>
    <property type="match status" value="1"/>
</dbReference>
<dbReference type="Gene3D" id="3.40.50.300">
    <property type="entry name" value="P-loop containing nucleotide triphosphate hydrolases"/>
    <property type="match status" value="1"/>
</dbReference>
<dbReference type="GO" id="GO:0016301">
    <property type="term" value="F:kinase activity"/>
    <property type="evidence" value="ECO:0007669"/>
    <property type="project" value="UniProtKB-KW"/>
</dbReference>
<keyword evidence="2" id="KW-1185">Reference proteome</keyword>
<organism evidence="1 2">
    <name type="scientific">Bradyrhizobium nanningense</name>
    <dbReference type="NCBI Taxonomy" id="1325118"/>
    <lineage>
        <taxon>Bacteria</taxon>
        <taxon>Pseudomonadati</taxon>
        <taxon>Pseudomonadota</taxon>
        <taxon>Alphaproteobacteria</taxon>
        <taxon>Hyphomicrobiales</taxon>
        <taxon>Nitrobacteraceae</taxon>
        <taxon>Bradyrhizobium</taxon>
    </lineage>
</organism>
<keyword evidence="1" id="KW-0418">Kinase</keyword>
<protein>
    <submittedName>
        <fullName evidence="1">Kinase</fullName>
    </submittedName>
</protein>
<dbReference type="AlphaFoldDB" id="A0A4Q0RSP6"/>
<name>A0A4Q0RSP6_9BRAD</name>
<comment type="caution">
    <text evidence="1">The sequence shown here is derived from an EMBL/GenBank/DDBJ whole genome shotgun (WGS) entry which is preliminary data.</text>
</comment>
<dbReference type="PANTHER" id="PTHR37807">
    <property type="entry name" value="OS07G0160300 PROTEIN"/>
    <property type="match status" value="1"/>
</dbReference>
<dbReference type="SUPFAM" id="SSF52540">
    <property type="entry name" value="P-loop containing nucleoside triphosphate hydrolases"/>
    <property type="match status" value="1"/>
</dbReference>
<gene>
    <name evidence="1" type="ORF">XH99_35065</name>
</gene>
<proteinExistence type="predicted"/>
<sequence>MGIMNPLSVLIVFGGLPGTGKTTIARELTVRLAATYLRIDSIEQALRDAGFTVGAEGYAIANALAAENLKLGRIVIADCVNPVQASRAAWRQCALQTSARMVEIEMVCSEPALHRQRLESRTPDIDGLKLPTWSDVVSRAYEPWDRQHLVLDTANCSLDDLLERAETYVRDKIG</sequence>
<dbReference type="RefSeq" id="WP_245471861.1">
    <property type="nucleotide sequence ID" value="NZ_LBJC01000031.1"/>
</dbReference>
<dbReference type="PANTHER" id="PTHR37807:SF3">
    <property type="entry name" value="OS07G0160300 PROTEIN"/>
    <property type="match status" value="1"/>
</dbReference>
<evidence type="ECO:0000313" key="2">
    <source>
        <dbReference type="Proteomes" id="UP000289546"/>
    </source>
</evidence>
<keyword evidence="1" id="KW-0808">Transferase</keyword>
<evidence type="ECO:0000313" key="1">
    <source>
        <dbReference type="EMBL" id="RXH22207.1"/>
    </source>
</evidence>
<dbReference type="Proteomes" id="UP000289546">
    <property type="component" value="Unassembled WGS sequence"/>
</dbReference>
<dbReference type="EMBL" id="LBJQ01000093">
    <property type="protein sequence ID" value="RXH22207.1"/>
    <property type="molecule type" value="Genomic_DNA"/>
</dbReference>